<dbReference type="PROSITE" id="PS51217">
    <property type="entry name" value="UVRD_HELICASE_CTER"/>
    <property type="match status" value="1"/>
</dbReference>
<keyword evidence="11" id="KW-0411">Iron-sulfur</keyword>
<keyword evidence="16" id="KW-1185">Reference proteome</keyword>
<evidence type="ECO:0000256" key="1">
    <source>
        <dbReference type="ARBA" id="ARBA00022485"/>
    </source>
</evidence>
<evidence type="ECO:0000259" key="14">
    <source>
        <dbReference type="PROSITE" id="PS51217"/>
    </source>
</evidence>
<keyword evidence="8" id="KW-0269">Exonuclease</keyword>
<dbReference type="InterPro" id="IPR027417">
    <property type="entry name" value="P-loop_NTPase"/>
</dbReference>
<feature type="domain" description="UvrD-like helicase C-terminal" evidence="14">
    <location>
        <begin position="273"/>
        <end position="588"/>
    </location>
</feature>
<keyword evidence="5" id="KW-0227">DNA damage</keyword>
<dbReference type="GO" id="GO:0016787">
    <property type="term" value="F:hydrolase activity"/>
    <property type="evidence" value="ECO:0007669"/>
    <property type="project" value="UniProtKB-KW"/>
</dbReference>
<dbReference type="InterPro" id="IPR011604">
    <property type="entry name" value="PDDEXK-like_dom_sf"/>
</dbReference>
<evidence type="ECO:0000256" key="4">
    <source>
        <dbReference type="ARBA" id="ARBA00022741"/>
    </source>
</evidence>
<keyword evidence="6 15" id="KW-0378">Hydrolase</keyword>
<keyword evidence="9" id="KW-0067">ATP-binding</keyword>
<dbReference type="EC" id="3.6.4.12" evidence="15"/>
<keyword evidence="2" id="KW-0540">Nuclease</keyword>
<evidence type="ECO:0000256" key="10">
    <source>
        <dbReference type="ARBA" id="ARBA00023004"/>
    </source>
</evidence>
<dbReference type="InterPro" id="IPR038726">
    <property type="entry name" value="PDDEXK_AddAB-type"/>
</dbReference>
<dbReference type="Gene3D" id="6.10.140.1030">
    <property type="match status" value="1"/>
</dbReference>
<evidence type="ECO:0000256" key="7">
    <source>
        <dbReference type="ARBA" id="ARBA00022806"/>
    </source>
</evidence>
<sequence length="1161" mass="133611">MFTFYVGRSGSGKSTALVEKAVEMLDASPKSGKPLIFIVPEQMTFQIEDQLARKVGGMTRAHVLSFSRLAYRVLQEVGGFTRDRLHKPGMHMLLKKVIEKTKPELRVFQKAASTNGFIEEMERLLTEMRRQALTADVIKPTEDANRTAFIDKQHDLHLIFQEFENQFDGVYLNQEEMLKLALVYLPQSELFKGATVFIDGFHDVSQQEQNVLFELLNQVDEMTMALTLPKEPATMEANELDRFYLPTKTFIQFAERLKQQHVPYESVEFLPGKRYRASGVALIEQNQDYSKKSSKESSDGSIEIVEAVNRRVEIEAVARSIREKVRVNDLRYKDFALLLRDISPYEDLIKQIFKRYEIAFFLDDTRTMMHHPVVELIRSSLESIIQNYRYEPIFRAFKTDLFNPLDVHTQVYRERIDELENYVLATGIYGKKWRVDEHWSYSRSRHALESRVQTDQEREIEERLNDTKITVATPLLTLEKRLKKSENVEDMCKALYQFLLDVDVDQKLERLSASASERGDLEQSSEHDQVWSNVIEVLEQFVDVSGTEKMSVKEFASMMDAGLESMSFRLVPPALDQVTIADMERSRLPDIEVTYIVGCNEGVIPKRPQDDGLLTEAERTQFESMGVTLGPSATNRLWHEPFYIYMAEASPKSQLLFTYALADEEGSSLLPSSLIRQVKERFPDVKHELVEHEANGVEFETQLQHIAHPTQVIEDLARQFQKYKHGEEISIAWYDVYHWLLDAKAYEAQLRTALDSLTYKNEAVPISETLTNQLYGEQIEASVSRMELFEQCAFRHFSQYGLQLRDREVFRLEAFDIGELFHAALKEISDYLKATNQSWKTIRADECRDITQKSVERLLPKIQRNILESTNHFRYVSQKLLAIVQTVTQTLRQQAQLSNFETIDLEVQFGKGTSLPSPVYPLSNGTNMLLRGRIDRVDRSETESGSFLQVIDYKSSKKTLSFSDVLHGISLQMPVYLDIVVNGSKSWLGIEADVGGMFYFHIHNPVIDIAESIDDETLHLERFKQHKLSGWLQKDPTIASLMDETLPEYGKSHVVPATLKKDGGFHSNSKVIEKEQLQAMHEFLNDKITEIGNEMTSGKTAIDPYNKNQEQIACTYCPFNSVCQFDPTLPDNEYKPVMSLSDKDALSLMVERVKKNRGETN</sequence>
<dbReference type="Pfam" id="PF12705">
    <property type="entry name" value="PDDEXK_1"/>
    <property type="match status" value="1"/>
</dbReference>
<evidence type="ECO:0000256" key="8">
    <source>
        <dbReference type="ARBA" id="ARBA00022839"/>
    </source>
</evidence>
<dbReference type="Pfam" id="PF21445">
    <property type="entry name" value="ADDB_N"/>
    <property type="match status" value="1"/>
</dbReference>
<keyword evidence="1" id="KW-0004">4Fe-4S</keyword>
<organism evidence="15 16">
    <name type="scientific">Geomicrobium sediminis</name>
    <dbReference type="NCBI Taxonomy" id="1347788"/>
    <lineage>
        <taxon>Bacteria</taxon>
        <taxon>Bacillati</taxon>
        <taxon>Bacillota</taxon>
        <taxon>Bacilli</taxon>
        <taxon>Bacillales</taxon>
        <taxon>Geomicrobium</taxon>
    </lineage>
</organism>
<dbReference type="GO" id="GO:0003678">
    <property type="term" value="F:DNA helicase activity"/>
    <property type="evidence" value="ECO:0007669"/>
    <property type="project" value="UniProtKB-EC"/>
</dbReference>
<evidence type="ECO:0000256" key="2">
    <source>
        <dbReference type="ARBA" id="ARBA00022722"/>
    </source>
</evidence>
<dbReference type="SUPFAM" id="SSF52540">
    <property type="entry name" value="P-loop containing nucleoside triphosphate hydrolases"/>
    <property type="match status" value="1"/>
</dbReference>
<dbReference type="Gene3D" id="3.90.320.10">
    <property type="match status" value="1"/>
</dbReference>
<evidence type="ECO:0000256" key="6">
    <source>
        <dbReference type="ARBA" id="ARBA00022801"/>
    </source>
</evidence>
<accession>A0ABS2PDG5</accession>
<dbReference type="Proteomes" id="UP000741863">
    <property type="component" value="Unassembled WGS sequence"/>
</dbReference>
<reference evidence="15 16" key="1">
    <citation type="submission" date="2021-01" db="EMBL/GenBank/DDBJ databases">
        <title>Genomic Encyclopedia of Type Strains, Phase IV (KMG-IV): sequencing the most valuable type-strain genomes for metagenomic binning, comparative biology and taxonomic classification.</title>
        <authorList>
            <person name="Goeker M."/>
        </authorList>
    </citation>
    <scope>NUCLEOTIDE SEQUENCE [LARGE SCALE GENOMIC DNA]</scope>
    <source>
        <strain evidence="15 16">DSM 25540</strain>
    </source>
</reference>
<keyword evidence="4" id="KW-0547">Nucleotide-binding</keyword>
<evidence type="ECO:0000313" key="15">
    <source>
        <dbReference type="EMBL" id="MBM7633443.1"/>
    </source>
</evidence>
<dbReference type="EC" id="3.1.-.-" evidence="15"/>
<dbReference type="InterPro" id="IPR014140">
    <property type="entry name" value="DNA_helicase_suAddB"/>
</dbReference>
<dbReference type="PANTHER" id="PTHR30591:SF1">
    <property type="entry name" value="RECBCD ENZYME SUBUNIT RECC"/>
    <property type="match status" value="1"/>
</dbReference>
<dbReference type="Gene3D" id="3.40.50.300">
    <property type="entry name" value="P-loop containing nucleotide triphosphate hydrolases"/>
    <property type="match status" value="3"/>
</dbReference>
<dbReference type="NCBIfam" id="TIGR02773">
    <property type="entry name" value="addB_Gpos"/>
    <property type="match status" value="1"/>
</dbReference>
<evidence type="ECO:0000256" key="5">
    <source>
        <dbReference type="ARBA" id="ARBA00022763"/>
    </source>
</evidence>
<keyword evidence="10" id="KW-0408">Iron</keyword>
<keyword evidence="3" id="KW-0479">Metal-binding</keyword>
<keyword evidence="12" id="KW-0238">DNA-binding</keyword>
<evidence type="ECO:0000256" key="13">
    <source>
        <dbReference type="ARBA" id="ARBA00023204"/>
    </source>
</evidence>
<proteinExistence type="predicted"/>
<evidence type="ECO:0000313" key="16">
    <source>
        <dbReference type="Proteomes" id="UP000741863"/>
    </source>
</evidence>
<evidence type="ECO:0000256" key="3">
    <source>
        <dbReference type="ARBA" id="ARBA00022723"/>
    </source>
</evidence>
<dbReference type="InterPro" id="IPR014017">
    <property type="entry name" value="DNA_helicase_UvrD-like_C"/>
</dbReference>
<gene>
    <name evidence="15" type="ORF">JOD17_002537</name>
</gene>
<dbReference type="InterPro" id="IPR049035">
    <property type="entry name" value="ADDB_N"/>
</dbReference>
<keyword evidence="13" id="KW-0234">DNA repair</keyword>
<dbReference type="PANTHER" id="PTHR30591">
    <property type="entry name" value="RECBCD ENZYME SUBUNIT RECC"/>
    <property type="match status" value="1"/>
</dbReference>
<dbReference type="EMBL" id="JAFBEC010000007">
    <property type="protein sequence ID" value="MBM7633443.1"/>
    <property type="molecule type" value="Genomic_DNA"/>
</dbReference>
<name>A0ABS2PDG5_9BACL</name>
<keyword evidence="7 15" id="KW-0347">Helicase</keyword>
<evidence type="ECO:0000256" key="11">
    <source>
        <dbReference type="ARBA" id="ARBA00023014"/>
    </source>
</evidence>
<evidence type="ECO:0000256" key="12">
    <source>
        <dbReference type="ARBA" id="ARBA00023125"/>
    </source>
</evidence>
<evidence type="ECO:0000256" key="9">
    <source>
        <dbReference type="ARBA" id="ARBA00022840"/>
    </source>
</evidence>
<protein>
    <submittedName>
        <fullName evidence="15">ATP-dependent helicase/nuclease subunit B</fullName>
        <ecNumber evidence="15">3.1.-.-</ecNumber>
        <ecNumber evidence="15">3.6.4.12</ecNumber>
    </submittedName>
</protein>
<comment type="caution">
    <text evidence="15">The sequence shown here is derived from an EMBL/GenBank/DDBJ whole genome shotgun (WGS) entry which is preliminary data.</text>
</comment>
<dbReference type="RefSeq" id="WP_204698087.1">
    <property type="nucleotide sequence ID" value="NZ_JAFBEC010000007.1"/>
</dbReference>